<accession>A0A5B8MU02</accession>
<dbReference type="PANTHER" id="PTHR12791">
    <property type="entry name" value="GOLGI SNARE BET1-RELATED"/>
    <property type="match status" value="1"/>
</dbReference>
<dbReference type="GO" id="GO:0000139">
    <property type="term" value="C:Golgi membrane"/>
    <property type="evidence" value="ECO:0007669"/>
    <property type="project" value="UniProtKB-SubCell"/>
</dbReference>
<evidence type="ECO:0000256" key="5">
    <source>
        <dbReference type="ARBA" id="ARBA00022989"/>
    </source>
</evidence>
<organism evidence="12 13">
    <name type="scientific">Chloropicon primus</name>
    <dbReference type="NCBI Taxonomy" id="1764295"/>
    <lineage>
        <taxon>Eukaryota</taxon>
        <taxon>Viridiplantae</taxon>
        <taxon>Chlorophyta</taxon>
        <taxon>Chloropicophyceae</taxon>
        <taxon>Chloropicales</taxon>
        <taxon>Chloropicaceae</taxon>
        <taxon>Chloropicon</taxon>
    </lineage>
</organism>
<dbReference type="InterPro" id="IPR000727">
    <property type="entry name" value="T_SNARE_dom"/>
</dbReference>
<dbReference type="CDD" id="cd15853">
    <property type="entry name" value="SNARE_Bet1"/>
    <property type="match status" value="1"/>
</dbReference>
<feature type="compositionally biased region" description="Gly residues" evidence="9">
    <location>
        <begin position="9"/>
        <end position="22"/>
    </location>
</feature>
<dbReference type="AlphaFoldDB" id="A0A5B8MU02"/>
<keyword evidence="6" id="KW-0333">Golgi apparatus</keyword>
<feature type="domain" description="T-SNARE coiled-coil homology" evidence="11">
    <location>
        <begin position="29"/>
        <end position="91"/>
    </location>
</feature>
<comment type="subcellular location">
    <subcellularLocation>
        <location evidence="8">Endomembrane system</location>
        <topology evidence="8">Single-pass type IV membrane protein</topology>
    </subcellularLocation>
    <subcellularLocation>
        <location evidence="1">Golgi apparatus membrane</location>
    </subcellularLocation>
</comment>
<proteinExistence type="predicted"/>
<keyword evidence="13" id="KW-1185">Reference proteome</keyword>
<feature type="transmembrane region" description="Helical" evidence="10">
    <location>
        <begin position="100"/>
        <end position="118"/>
    </location>
</feature>
<dbReference type="GO" id="GO:0015031">
    <property type="term" value="P:protein transport"/>
    <property type="evidence" value="ECO:0007669"/>
    <property type="project" value="UniProtKB-KW"/>
</dbReference>
<dbReference type="Gene3D" id="1.20.5.110">
    <property type="match status" value="1"/>
</dbReference>
<dbReference type="InterPro" id="IPR039899">
    <property type="entry name" value="BET1_SNARE"/>
</dbReference>
<reference evidence="12 13" key="1">
    <citation type="submission" date="2018-07" db="EMBL/GenBank/DDBJ databases">
        <title>The complete nuclear genome of the prasinophyte Chloropicon primus (CCMP1205).</title>
        <authorList>
            <person name="Pombert J.-F."/>
            <person name="Otis C."/>
            <person name="Turmel M."/>
            <person name="Lemieux C."/>
        </authorList>
    </citation>
    <scope>NUCLEOTIDE SEQUENCE [LARGE SCALE GENOMIC DNA]</scope>
    <source>
        <strain evidence="12 13">CCMP1205</strain>
    </source>
</reference>
<keyword evidence="4" id="KW-0653">Protein transport</keyword>
<evidence type="ECO:0000313" key="12">
    <source>
        <dbReference type="EMBL" id="QDZ23837.1"/>
    </source>
</evidence>
<evidence type="ECO:0000256" key="7">
    <source>
        <dbReference type="ARBA" id="ARBA00023136"/>
    </source>
</evidence>
<name>A0A5B8MU02_9CHLO</name>
<evidence type="ECO:0000313" key="13">
    <source>
        <dbReference type="Proteomes" id="UP000316726"/>
    </source>
</evidence>
<dbReference type="STRING" id="1764295.A0A5B8MU02"/>
<evidence type="ECO:0000256" key="10">
    <source>
        <dbReference type="SAM" id="Phobius"/>
    </source>
</evidence>
<dbReference type="PROSITE" id="PS50192">
    <property type="entry name" value="T_SNARE"/>
    <property type="match status" value="1"/>
</dbReference>
<evidence type="ECO:0000256" key="4">
    <source>
        <dbReference type="ARBA" id="ARBA00022927"/>
    </source>
</evidence>
<dbReference type="SUPFAM" id="SSF58038">
    <property type="entry name" value="SNARE fusion complex"/>
    <property type="match status" value="1"/>
</dbReference>
<evidence type="ECO:0000256" key="1">
    <source>
        <dbReference type="ARBA" id="ARBA00004394"/>
    </source>
</evidence>
<sequence length="120" mass="13537">MPRERSSLFGGGGSSSSGGAGPSGSFNQYDEERENDRAVDEIASRASALKRITIDIQEEAEQQQALLDNMGNYMDKSKNLVGNVSRYFNKVLKENKHRRYAYYVMGLVVLFLLLYRWMSG</sequence>
<keyword evidence="2" id="KW-0813">Transport</keyword>
<dbReference type="Proteomes" id="UP000316726">
    <property type="component" value="Chromosome 11"/>
</dbReference>
<gene>
    <name evidence="12" type="ORF">A3770_11p63550</name>
</gene>
<keyword evidence="5 10" id="KW-1133">Transmembrane helix</keyword>
<evidence type="ECO:0000256" key="6">
    <source>
        <dbReference type="ARBA" id="ARBA00023034"/>
    </source>
</evidence>
<dbReference type="OrthoDB" id="261831at2759"/>
<evidence type="ECO:0000256" key="3">
    <source>
        <dbReference type="ARBA" id="ARBA00022692"/>
    </source>
</evidence>
<evidence type="ECO:0000256" key="9">
    <source>
        <dbReference type="SAM" id="MobiDB-lite"/>
    </source>
</evidence>
<dbReference type="EMBL" id="CP031044">
    <property type="protein sequence ID" value="QDZ23837.1"/>
    <property type="molecule type" value="Genomic_DNA"/>
</dbReference>
<keyword evidence="7 10" id="KW-0472">Membrane</keyword>
<keyword evidence="3 10" id="KW-0812">Transmembrane</keyword>
<evidence type="ECO:0000256" key="2">
    <source>
        <dbReference type="ARBA" id="ARBA00022448"/>
    </source>
</evidence>
<protein>
    <recommendedName>
        <fullName evidence="11">t-SNARE coiled-coil homology domain-containing protein</fullName>
    </recommendedName>
</protein>
<dbReference type="SMART" id="SM00397">
    <property type="entry name" value="t_SNARE"/>
    <property type="match status" value="1"/>
</dbReference>
<feature type="region of interest" description="Disordered" evidence="9">
    <location>
        <begin position="1"/>
        <end position="37"/>
    </location>
</feature>
<evidence type="ECO:0000259" key="11">
    <source>
        <dbReference type="PROSITE" id="PS50192"/>
    </source>
</evidence>
<evidence type="ECO:0000256" key="8">
    <source>
        <dbReference type="ARBA" id="ARBA00046280"/>
    </source>
</evidence>